<keyword evidence="9 10" id="KW-0998">Cell outer membrane</keyword>
<feature type="domain" description="TonB-dependent receptor plug" evidence="13">
    <location>
        <begin position="120"/>
        <end position="227"/>
    </location>
</feature>
<dbReference type="GO" id="GO:0015344">
    <property type="term" value="F:siderophore uptake transmembrane transporter activity"/>
    <property type="evidence" value="ECO:0007669"/>
    <property type="project" value="TreeGrafter"/>
</dbReference>
<dbReference type="RefSeq" id="WP_152762052.1">
    <property type="nucleotide sequence ID" value="NZ_WHLY01000002.1"/>
</dbReference>
<dbReference type="NCBIfam" id="TIGR04057">
    <property type="entry name" value="SusC_RagA_signa"/>
    <property type="match status" value="1"/>
</dbReference>
<keyword evidence="5" id="KW-0732">Signal</keyword>
<dbReference type="InterPro" id="IPR039426">
    <property type="entry name" value="TonB-dep_rcpt-like"/>
</dbReference>
<keyword evidence="3 10" id="KW-1134">Transmembrane beta strand</keyword>
<comment type="caution">
    <text evidence="14">The sequence shown here is derived from an EMBL/GenBank/DDBJ whole genome shotgun (WGS) entry which is preliminary data.</text>
</comment>
<dbReference type="Pfam" id="PF00593">
    <property type="entry name" value="TonB_dep_Rec_b-barrel"/>
    <property type="match status" value="1"/>
</dbReference>
<feature type="domain" description="TonB-dependent receptor-like beta-barrel" evidence="12">
    <location>
        <begin position="494"/>
        <end position="867"/>
    </location>
</feature>
<accession>A0A7C9F7D2</accession>
<dbReference type="EMBL" id="WHLY01000002">
    <property type="protein sequence ID" value="MPR35206.1"/>
    <property type="molecule type" value="Genomic_DNA"/>
</dbReference>
<dbReference type="Pfam" id="PF13715">
    <property type="entry name" value="CarbopepD_reg_2"/>
    <property type="match status" value="1"/>
</dbReference>
<protein>
    <submittedName>
        <fullName evidence="14">SusC/RagA family TonB-linked outer membrane protein</fullName>
    </submittedName>
</protein>
<evidence type="ECO:0000256" key="5">
    <source>
        <dbReference type="ARBA" id="ARBA00022729"/>
    </source>
</evidence>
<evidence type="ECO:0000259" key="12">
    <source>
        <dbReference type="Pfam" id="PF00593"/>
    </source>
</evidence>
<organism evidence="14 15">
    <name type="scientific">Salmonirosea aquatica</name>
    <dbReference type="NCBI Taxonomy" id="2654236"/>
    <lineage>
        <taxon>Bacteria</taxon>
        <taxon>Pseudomonadati</taxon>
        <taxon>Bacteroidota</taxon>
        <taxon>Cytophagia</taxon>
        <taxon>Cytophagales</taxon>
        <taxon>Spirosomataceae</taxon>
        <taxon>Salmonirosea</taxon>
    </lineage>
</organism>
<gene>
    <name evidence="14" type="ORF">GBK04_18085</name>
</gene>
<evidence type="ECO:0000313" key="15">
    <source>
        <dbReference type="Proteomes" id="UP000479293"/>
    </source>
</evidence>
<dbReference type="Proteomes" id="UP000479293">
    <property type="component" value="Unassembled WGS sequence"/>
</dbReference>
<dbReference type="InterPro" id="IPR000531">
    <property type="entry name" value="Beta-barrel_TonB"/>
</dbReference>
<dbReference type="GO" id="GO:0009279">
    <property type="term" value="C:cell outer membrane"/>
    <property type="evidence" value="ECO:0007669"/>
    <property type="project" value="UniProtKB-SubCell"/>
</dbReference>
<evidence type="ECO:0000256" key="10">
    <source>
        <dbReference type="PROSITE-ProRule" id="PRU01360"/>
    </source>
</evidence>
<evidence type="ECO:0000256" key="4">
    <source>
        <dbReference type="ARBA" id="ARBA00022692"/>
    </source>
</evidence>
<keyword evidence="15" id="KW-1185">Reference proteome</keyword>
<evidence type="ECO:0000259" key="13">
    <source>
        <dbReference type="Pfam" id="PF07715"/>
    </source>
</evidence>
<dbReference type="SUPFAM" id="SSF56935">
    <property type="entry name" value="Porins"/>
    <property type="match status" value="1"/>
</dbReference>
<sequence>MRQSKFYNFHRFMLLCILLLTPFLLLAQMKGVSGTVTDENGQGMPGVSIVVKGTTRGVQTDVDGKYTIQAEAGEVLKYSFIGYKNAEVQVGSQAVYNIVLESETALLNEIVVVGYGEQKKSDVTGSIVSVSSEQLNERPVANALQGLQGRAAGVDISSNERPGQLGSINIRGVRSLTASNSPLYVVDGIPLISGGIDNINPNDIESIDVLKDASATAIYGSRGANGVVIITTKRGKNGKFTLSLNSAVTTETLQNRSQLMNAAEYIEYRRWAKYYSNPAVFPRGDQPTQTNDFTIFLGSSDPSAWNNILKGWAGGTWDASKVETTDWVDIVTQTAITQQHTLSASGGTEKMKAYGSFGYLSNQGTIVGQGYNRYTGKVSVDIKATNWLNFGGSLSTTYGVNEYGQSTVGRNSLVNTAGLYESARAIFAYTVPYDADGNRVEFPGGDIAVKTVVDEAMYSQDQRVNIRAFGSLYSEINFGSFAKFLEGLKYRMNFGPDLSTNRDGVFLDSKSVVRAGSSYASLAKEQSLSYTLDNILYYNKVFNKHQIGITALQTQTQYRFESSSMGADNIPFSSQKWNALSTSNLALSSWNSGLVERQLRSYMGRVNYDFDGRFLVTVSGRYDGASQLSAGHKWAFFPSTALGWRLDRENFFSGMNWINLLKLRAGVGVTGNAAIDPYSTKGGLSPLFYPFNATLGAGVANSSTMANQDLTWEKTKQYNFGTDFILFGKRISGSLDYYTSQTTDLLLKKTIPSVTGFIDTYANVGKTASQGIDLTLNTLNISKGGFEWNTTFNGSWQDNHIITLANGPQDDINNGWFINQSQSVIYGYESNGIWQESDAEEMAKFNANGHNFSAGNARPVDQNGDYKIDANNDRVIIGSTIPKFLLGLTNSFDYKGISLSIFLYGRMGYYYDTGGEGLTGRFNQRLVDYYTINNTNSDYQKPIYTEASGDPFYPILGYRSGSFLKIRNISLGYSIPDKISKSIGLSHSRIYVQALNPGMVFNKVDWIDLDLRSSAWNRGFTAGINIEF</sequence>
<name>A0A7C9F7D2_9BACT</name>
<dbReference type="PANTHER" id="PTHR30069">
    <property type="entry name" value="TONB-DEPENDENT OUTER MEMBRANE RECEPTOR"/>
    <property type="match status" value="1"/>
</dbReference>
<dbReference type="SUPFAM" id="SSF49464">
    <property type="entry name" value="Carboxypeptidase regulatory domain-like"/>
    <property type="match status" value="1"/>
</dbReference>
<evidence type="ECO:0000256" key="1">
    <source>
        <dbReference type="ARBA" id="ARBA00004571"/>
    </source>
</evidence>
<dbReference type="FunFam" id="2.170.130.10:FF:000008">
    <property type="entry name" value="SusC/RagA family TonB-linked outer membrane protein"/>
    <property type="match status" value="1"/>
</dbReference>
<dbReference type="GO" id="GO:0044718">
    <property type="term" value="P:siderophore transmembrane transport"/>
    <property type="evidence" value="ECO:0007669"/>
    <property type="project" value="TreeGrafter"/>
</dbReference>
<keyword evidence="7 10" id="KW-0472">Membrane</keyword>
<keyword evidence="4 10" id="KW-0812">Transmembrane</keyword>
<evidence type="ECO:0000256" key="7">
    <source>
        <dbReference type="ARBA" id="ARBA00023136"/>
    </source>
</evidence>
<dbReference type="Pfam" id="PF07715">
    <property type="entry name" value="Plug"/>
    <property type="match status" value="1"/>
</dbReference>
<dbReference type="NCBIfam" id="TIGR04056">
    <property type="entry name" value="OMP_RagA_SusC"/>
    <property type="match status" value="1"/>
</dbReference>
<keyword evidence="8" id="KW-0675">Receptor</keyword>
<evidence type="ECO:0000313" key="14">
    <source>
        <dbReference type="EMBL" id="MPR35206.1"/>
    </source>
</evidence>
<dbReference type="PANTHER" id="PTHR30069:SF29">
    <property type="entry name" value="HEMOGLOBIN AND HEMOGLOBIN-HAPTOGLOBIN-BINDING PROTEIN 1-RELATED"/>
    <property type="match status" value="1"/>
</dbReference>
<dbReference type="PROSITE" id="PS52016">
    <property type="entry name" value="TONB_DEPENDENT_REC_3"/>
    <property type="match status" value="1"/>
</dbReference>
<proteinExistence type="inferred from homology"/>
<dbReference type="Gene3D" id="2.170.130.10">
    <property type="entry name" value="TonB-dependent receptor, plug domain"/>
    <property type="match status" value="1"/>
</dbReference>
<evidence type="ECO:0000256" key="3">
    <source>
        <dbReference type="ARBA" id="ARBA00022452"/>
    </source>
</evidence>
<evidence type="ECO:0000256" key="11">
    <source>
        <dbReference type="RuleBase" id="RU003357"/>
    </source>
</evidence>
<keyword evidence="6 11" id="KW-0798">TonB box</keyword>
<dbReference type="InterPro" id="IPR012910">
    <property type="entry name" value="Plug_dom"/>
</dbReference>
<dbReference type="InterPro" id="IPR008969">
    <property type="entry name" value="CarboxyPept-like_regulatory"/>
</dbReference>
<dbReference type="InterPro" id="IPR023996">
    <property type="entry name" value="TonB-dep_OMP_SusC/RagA"/>
</dbReference>
<dbReference type="Gene3D" id="2.60.40.1120">
    <property type="entry name" value="Carboxypeptidase-like, regulatory domain"/>
    <property type="match status" value="1"/>
</dbReference>
<dbReference type="InterPro" id="IPR036942">
    <property type="entry name" value="Beta-barrel_TonB_sf"/>
</dbReference>
<comment type="subcellular location">
    <subcellularLocation>
        <location evidence="1 10">Cell outer membrane</location>
        <topology evidence="1 10">Multi-pass membrane protein</topology>
    </subcellularLocation>
</comment>
<evidence type="ECO:0000256" key="6">
    <source>
        <dbReference type="ARBA" id="ARBA00023077"/>
    </source>
</evidence>
<keyword evidence="2 10" id="KW-0813">Transport</keyword>
<dbReference type="InterPro" id="IPR023997">
    <property type="entry name" value="TonB-dep_OMP_SusC/RagA_CS"/>
</dbReference>
<evidence type="ECO:0000256" key="8">
    <source>
        <dbReference type="ARBA" id="ARBA00023170"/>
    </source>
</evidence>
<dbReference type="Gene3D" id="2.40.170.20">
    <property type="entry name" value="TonB-dependent receptor, beta-barrel domain"/>
    <property type="match status" value="1"/>
</dbReference>
<reference evidence="14 15" key="1">
    <citation type="submission" date="2019-10" db="EMBL/GenBank/DDBJ databases">
        <title>Draft Genome Sequence of Cytophagaceae sp. SJW1-29.</title>
        <authorList>
            <person name="Choi A."/>
        </authorList>
    </citation>
    <scope>NUCLEOTIDE SEQUENCE [LARGE SCALE GENOMIC DNA]</scope>
    <source>
        <strain evidence="14 15">SJW1-29</strain>
    </source>
</reference>
<evidence type="ECO:0000256" key="2">
    <source>
        <dbReference type="ARBA" id="ARBA00022448"/>
    </source>
</evidence>
<dbReference type="InterPro" id="IPR037066">
    <property type="entry name" value="Plug_dom_sf"/>
</dbReference>
<evidence type="ECO:0000256" key="9">
    <source>
        <dbReference type="ARBA" id="ARBA00023237"/>
    </source>
</evidence>
<comment type="similarity">
    <text evidence="10 11">Belongs to the TonB-dependent receptor family.</text>
</comment>
<dbReference type="AlphaFoldDB" id="A0A7C9F7D2"/>